<dbReference type="OrthoDB" id="10653799at2759"/>
<dbReference type="AlphaFoldDB" id="A0A0B2UY25"/>
<protein>
    <submittedName>
        <fullName evidence="1">Uncharacterized protein</fullName>
    </submittedName>
</protein>
<comment type="caution">
    <text evidence="1">The sequence shown here is derived from an EMBL/GenBank/DDBJ whole genome shotgun (WGS) entry which is preliminary data.</text>
</comment>
<organism evidence="1 2">
    <name type="scientific">Toxocara canis</name>
    <name type="common">Canine roundworm</name>
    <dbReference type="NCBI Taxonomy" id="6265"/>
    <lineage>
        <taxon>Eukaryota</taxon>
        <taxon>Metazoa</taxon>
        <taxon>Ecdysozoa</taxon>
        <taxon>Nematoda</taxon>
        <taxon>Chromadorea</taxon>
        <taxon>Rhabditida</taxon>
        <taxon>Spirurina</taxon>
        <taxon>Ascaridomorpha</taxon>
        <taxon>Ascaridoidea</taxon>
        <taxon>Toxocaridae</taxon>
        <taxon>Toxocara</taxon>
    </lineage>
</organism>
<evidence type="ECO:0000313" key="2">
    <source>
        <dbReference type="Proteomes" id="UP000031036"/>
    </source>
</evidence>
<dbReference type="Proteomes" id="UP000031036">
    <property type="component" value="Unassembled WGS sequence"/>
</dbReference>
<accession>A0A0B2UY25</accession>
<evidence type="ECO:0000313" key="1">
    <source>
        <dbReference type="EMBL" id="KHN75961.1"/>
    </source>
</evidence>
<dbReference type="EMBL" id="JPKZ01002586">
    <property type="protein sequence ID" value="KHN75961.1"/>
    <property type="molecule type" value="Genomic_DNA"/>
</dbReference>
<name>A0A0B2UY25_TOXCA</name>
<keyword evidence="2" id="KW-1185">Reference proteome</keyword>
<proteinExistence type="predicted"/>
<gene>
    <name evidence="1" type="ORF">Tcan_04396</name>
</gene>
<reference evidence="1 2" key="1">
    <citation type="submission" date="2014-11" db="EMBL/GenBank/DDBJ databases">
        <title>Genetic blueprint of the zoonotic pathogen Toxocara canis.</title>
        <authorList>
            <person name="Zhu X.-Q."/>
            <person name="Korhonen P.K."/>
            <person name="Cai H."/>
            <person name="Young N.D."/>
            <person name="Nejsum P."/>
            <person name="von Samson-Himmelstjerna G."/>
            <person name="Boag P.R."/>
            <person name="Tan P."/>
            <person name="Li Q."/>
            <person name="Min J."/>
            <person name="Yang Y."/>
            <person name="Wang X."/>
            <person name="Fang X."/>
            <person name="Hall R.S."/>
            <person name="Hofmann A."/>
            <person name="Sternberg P.W."/>
            <person name="Jex A.R."/>
            <person name="Gasser R.B."/>
        </authorList>
    </citation>
    <scope>NUCLEOTIDE SEQUENCE [LARGE SCALE GENOMIC DNA]</scope>
    <source>
        <strain evidence="1">PN_DK_2014</strain>
    </source>
</reference>
<sequence length="244" mass="27683">MSSKRAAKRSWDIDSGSWDIDTPIGVNFSPGSKRLSVRVIQKYLRNGFLEQRVHHHGNCGRIVCKEKQTGRLRLPPIDCLPRLELIGHPISKEETTVSPITDRRNKLARVVECHAPNAPKLKTDIHVVSSPSSREQADHMKMRLLMDSRYFGNEQASEAIEEIGTLWDVWNEDAALCCQIIDEIPKHVHQLFLTSCAKLHNKSQTEQMTVISEVIDVDLRQMKSTVNALHEALFAVIEYRALNG</sequence>